<gene>
    <name evidence="11" type="primary">phnA</name>
    <name evidence="11" type="ordered locus">PA14_51360</name>
</gene>
<feature type="binding site" evidence="7">
    <location>
        <begin position="331"/>
        <end position="332"/>
    </location>
    <ligand>
        <name>chorismate</name>
        <dbReference type="ChEBI" id="CHEBI:29748"/>
    </ligand>
</feature>
<dbReference type="RefSeq" id="WP_011666728.1">
    <property type="nucleotide sequence ID" value="NC_008463.1"/>
</dbReference>
<dbReference type="KEGG" id="pau:PA14_51360"/>
<evidence type="ECO:0000313" key="11">
    <source>
        <dbReference type="EMBL" id="ABJ10165.1"/>
    </source>
</evidence>
<evidence type="ECO:0000256" key="1">
    <source>
        <dbReference type="ARBA" id="ARBA00009562"/>
    </source>
</evidence>
<dbReference type="NCBIfam" id="NF010079">
    <property type="entry name" value="PRK13564.1"/>
    <property type="match status" value="1"/>
</dbReference>
<feature type="binding site" evidence="8">
    <location>
        <position position="364"/>
    </location>
    <ligand>
        <name>Mg(2+)</name>
        <dbReference type="ChEBI" id="CHEBI:18420"/>
    </ligand>
</feature>
<dbReference type="HOGENOM" id="CLU_006493_9_4_6"/>
<dbReference type="Pfam" id="PF04715">
    <property type="entry name" value="Anth_synt_I_N"/>
    <property type="match status" value="1"/>
</dbReference>
<feature type="binding site" evidence="7">
    <location>
        <begin position="486"/>
        <end position="488"/>
    </location>
    <ligand>
        <name>chorismate</name>
        <dbReference type="ChEBI" id="CHEBI:29748"/>
    </ligand>
</feature>
<dbReference type="Gene3D" id="3.60.120.10">
    <property type="entry name" value="Anthranilate synthase"/>
    <property type="match status" value="1"/>
</dbReference>
<dbReference type="InterPro" id="IPR005801">
    <property type="entry name" value="ADC_synthase"/>
</dbReference>
<evidence type="ECO:0000256" key="4">
    <source>
        <dbReference type="ARBA" id="ARBA00023239"/>
    </source>
</evidence>
<evidence type="ECO:0000259" key="9">
    <source>
        <dbReference type="Pfam" id="PF00425"/>
    </source>
</evidence>
<keyword evidence="2 8" id="KW-0479">Metal-binding</keyword>
<dbReference type="GO" id="GO:0000162">
    <property type="term" value="P:L-tryptophan biosynthetic process"/>
    <property type="evidence" value="ECO:0007669"/>
    <property type="project" value="UniProtKB-KW"/>
</dbReference>
<evidence type="ECO:0000256" key="7">
    <source>
        <dbReference type="PIRSR" id="PIRSR001373-1"/>
    </source>
</evidence>
<evidence type="ECO:0000256" key="2">
    <source>
        <dbReference type="ARBA" id="ARBA00022723"/>
    </source>
</evidence>
<proteinExistence type="inferred from homology"/>
<keyword evidence="3 8" id="KW-0460">Magnesium</keyword>
<keyword evidence="7" id="KW-0822">Tryptophan biosynthesis</keyword>
<protein>
    <recommendedName>
        <fullName evidence="6">Anthranilate synthase component 1</fullName>
        <ecNumber evidence="6">4.1.3.27</ecNumber>
    </recommendedName>
</protein>
<feature type="domain" description="Chorismate-utilising enzyme C-terminal" evidence="9">
    <location>
        <begin position="246"/>
        <end position="505"/>
    </location>
</feature>
<dbReference type="PANTHER" id="PTHR11236">
    <property type="entry name" value="AMINOBENZOATE/ANTHRANILATE SYNTHASE"/>
    <property type="match status" value="1"/>
</dbReference>
<evidence type="ECO:0000259" key="10">
    <source>
        <dbReference type="Pfam" id="PF04715"/>
    </source>
</evidence>
<evidence type="ECO:0000313" key="12">
    <source>
        <dbReference type="Proteomes" id="UP000000653"/>
    </source>
</evidence>
<keyword evidence="7" id="KW-0028">Amino-acid biosynthesis</keyword>
<comment type="cofactor">
    <cofactor evidence="8">
        <name>Mg(2+)</name>
        <dbReference type="ChEBI" id="CHEBI:18420"/>
    </cofactor>
    <text evidence="8">Binds 1 Mg(2+) ion per subunit.</text>
</comment>
<dbReference type="EC" id="4.1.3.27" evidence="6"/>
<evidence type="ECO:0000256" key="6">
    <source>
        <dbReference type="PIRNR" id="PIRNR001373"/>
    </source>
</evidence>
<comment type="catalytic activity">
    <reaction evidence="5 6">
        <text>chorismate + L-glutamine = anthranilate + pyruvate + L-glutamate + H(+)</text>
        <dbReference type="Rhea" id="RHEA:21732"/>
        <dbReference type="ChEBI" id="CHEBI:15361"/>
        <dbReference type="ChEBI" id="CHEBI:15378"/>
        <dbReference type="ChEBI" id="CHEBI:16567"/>
        <dbReference type="ChEBI" id="CHEBI:29748"/>
        <dbReference type="ChEBI" id="CHEBI:29985"/>
        <dbReference type="ChEBI" id="CHEBI:58359"/>
        <dbReference type="EC" id="4.1.3.27"/>
    </reaction>
</comment>
<dbReference type="BioCyc" id="PAER208963:G1G74-4319-MONOMER"/>
<keyword evidence="7" id="KW-0057">Aromatic amino acid biosynthesis</keyword>
<reference evidence="11 12" key="1">
    <citation type="journal article" date="2006" name="Genome Biol.">
        <title>Genomic analysis reveals that Pseudomonas aeruginosa virulence is combinatorial.</title>
        <authorList>
            <person name="Lee D.G."/>
            <person name="Urbach J.M."/>
            <person name="Wu G."/>
            <person name="Liberati N.T."/>
            <person name="Feinbaum R.L."/>
            <person name="Miyata S."/>
            <person name="Diggins L.T."/>
            <person name="He J."/>
            <person name="Saucier M."/>
            <person name="Deziel E."/>
            <person name="Friedman L."/>
            <person name="Li L."/>
            <person name="Grills G."/>
            <person name="Montgomery K."/>
            <person name="Kucherlapati R."/>
            <person name="Rahme L.G."/>
            <person name="Ausubel F.M."/>
        </authorList>
    </citation>
    <scope>NUCLEOTIDE SEQUENCE [LARGE SCALE GENOMIC DNA]</scope>
    <source>
        <strain evidence="11 12">UCBPP-PA14</strain>
    </source>
</reference>
<dbReference type="GO" id="GO:0004049">
    <property type="term" value="F:anthranilate synthase activity"/>
    <property type="evidence" value="ECO:0007669"/>
    <property type="project" value="UniProtKB-EC"/>
</dbReference>
<evidence type="ECO:0000256" key="3">
    <source>
        <dbReference type="ARBA" id="ARBA00022842"/>
    </source>
</evidence>
<dbReference type="Pfam" id="PF00425">
    <property type="entry name" value="Chorismate_bind"/>
    <property type="match status" value="1"/>
</dbReference>
<dbReference type="InterPro" id="IPR015890">
    <property type="entry name" value="Chorismate_C"/>
</dbReference>
<evidence type="ECO:0000256" key="5">
    <source>
        <dbReference type="ARBA" id="ARBA00047683"/>
    </source>
</evidence>
<dbReference type="InterPro" id="IPR006805">
    <property type="entry name" value="Anth_synth_I_N"/>
</dbReference>
<feature type="binding site" evidence="8">
    <location>
        <position position="501"/>
    </location>
    <ligand>
        <name>Mg(2+)</name>
        <dbReference type="ChEBI" id="CHEBI:18420"/>
    </ligand>
</feature>
<sequence length="530" mass="58433">MGAGRWLVSGVGYRLEESLEYRTLVPEALSIWRMAGANRMLFDCFDVDSKAARRSVAILSSCLRIECWGRDVVLRALNANGRALLAPLSEACPAQVTCLRDGDTLHWRFPQEESQADEWRRLHGLSSLEALRRVLGTLGDAEEPALLGGLFSFDLAEQFEPLPAPAEPARHCPDYLFLVPELLLDIDHLARRTSLQAFVHDPAGHDRLAASLRQCADEFHGAVEEASESPVAGVRAGNYQVDLDDASFARQVERLQAHVRAGDVFQIVPSRSFSMPCADPWRAYRQLCLGNPSPYRFFLDAGDFCLFGASPESALKYDGESREVELYPIAGTRPRGRDARGAIDAELDNRLEAELRLDAKEIAEHMMLVDLARNDLARVCRSGTRQVRDMLKVDRYSHVMHLVSRVAGELHGELDALHAYRACLNMGTLVGAPKVRAMQLLRQYEDGYRGSYGGAIGILDSAGNLDTSIVIRSAEVREGIARVRAGAGVVLDSDPRLEAEETRNKALAVLTAVAAAERERGERDAHHAVG</sequence>
<dbReference type="PANTHER" id="PTHR11236:SF49">
    <property type="entry name" value="ANTHRANILATE SYNTHASE COMPONENT 1"/>
    <property type="match status" value="1"/>
</dbReference>
<feature type="domain" description="Anthranilate synthase component I N-terminal" evidence="10">
    <location>
        <begin position="126"/>
        <end position="193"/>
    </location>
</feature>
<feature type="binding site" evidence="7">
    <location>
        <position position="452"/>
    </location>
    <ligand>
        <name>chorismate</name>
        <dbReference type="ChEBI" id="CHEBI:29748"/>
    </ligand>
</feature>
<dbReference type="SUPFAM" id="SSF56322">
    <property type="entry name" value="ADC synthase"/>
    <property type="match status" value="1"/>
</dbReference>
<dbReference type="PIRSF" id="PIRSF001373">
    <property type="entry name" value="TrpE"/>
    <property type="match status" value="1"/>
</dbReference>
<accession>A0A0H2Z7K2</accession>
<keyword evidence="4 6" id="KW-0456">Lyase</keyword>
<dbReference type="AlphaFoldDB" id="A0A0H2Z7K2"/>
<dbReference type="InterPro" id="IPR005257">
    <property type="entry name" value="Anth_synth_I_TrpE"/>
</dbReference>
<dbReference type="NCBIfam" id="TIGR00565">
    <property type="entry name" value="trpE_proteo"/>
    <property type="match status" value="1"/>
</dbReference>
<evidence type="ECO:0000256" key="8">
    <source>
        <dbReference type="PIRSR" id="PIRSR001373-2"/>
    </source>
</evidence>
<organism evidence="11 12">
    <name type="scientific">Pseudomonas aeruginosa (strain UCBPP-PA14)</name>
    <dbReference type="NCBI Taxonomy" id="208963"/>
    <lineage>
        <taxon>Bacteria</taxon>
        <taxon>Pseudomonadati</taxon>
        <taxon>Pseudomonadota</taxon>
        <taxon>Gammaproteobacteria</taxon>
        <taxon>Pseudomonadales</taxon>
        <taxon>Pseudomonadaceae</taxon>
        <taxon>Pseudomonas</taxon>
    </lineage>
</organism>
<dbReference type="EMBL" id="CP000438">
    <property type="protein sequence ID" value="ABJ10165.1"/>
    <property type="molecule type" value="Genomic_DNA"/>
</dbReference>
<dbReference type="InterPro" id="IPR019999">
    <property type="entry name" value="Anth_synth_I-like"/>
</dbReference>
<dbReference type="GO" id="GO:0046872">
    <property type="term" value="F:metal ion binding"/>
    <property type="evidence" value="ECO:0007669"/>
    <property type="project" value="UniProtKB-KW"/>
</dbReference>
<comment type="similarity">
    <text evidence="1 6">Belongs to the anthranilate synthase component I family.</text>
</comment>
<name>A0A0H2Z7K2_PSEAB</name>
<dbReference type="PRINTS" id="PR00095">
    <property type="entry name" value="ANTSNTHASEI"/>
</dbReference>
<feature type="binding site" evidence="7">
    <location>
        <position position="472"/>
    </location>
    <ligand>
        <name>chorismate</name>
        <dbReference type="ChEBI" id="CHEBI:29748"/>
    </ligand>
</feature>
<dbReference type="Proteomes" id="UP000000653">
    <property type="component" value="Chromosome"/>
</dbReference>